<dbReference type="GeneID" id="96886464"/>
<dbReference type="RefSeq" id="WP_013462431.1">
    <property type="nucleotide sequence ID" value="NC_014774.1"/>
</dbReference>
<dbReference type="AlphaFoldDB" id="E4UDU8"/>
<dbReference type="EMBL" id="CP002371">
    <property type="protein sequence ID" value="ADR52776.1"/>
    <property type="molecule type" value="Genomic_DNA"/>
</dbReference>
<dbReference type="Proteomes" id="UP000007038">
    <property type="component" value="Chromosome"/>
</dbReference>
<reference evidence="1 2" key="3">
    <citation type="journal article" date="2011" name="PLoS ONE">
        <title>The Complete Genome Sequence of 'Candidatus Liberibacter solanacearum', the Bacterium Associated with Potato Zebra Chip Disease.</title>
        <authorList>
            <person name="Lin H."/>
            <person name="Lou B."/>
            <person name="Glynn J.M."/>
            <person name="Doddapaneni H."/>
            <person name="Civerolo E.L."/>
            <person name="Chen C."/>
            <person name="Duan Y."/>
            <person name="Zhou L."/>
            <person name="Vahling C.M."/>
        </authorList>
    </citation>
    <scope>NUCLEOTIDE SEQUENCE [LARGE SCALE GENOMIC DNA]</scope>
    <source>
        <strain evidence="1 2">CLso-ZC1</strain>
    </source>
</reference>
<name>E4UDU8_LIBSC</name>
<proteinExistence type="predicted"/>
<dbReference type="KEGG" id="lso:CKC_05150"/>
<evidence type="ECO:0000313" key="2">
    <source>
        <dbReference type="Proteomes" id="UP000007038"/>
    </source>
</evidence>
<reference evidence="2" key="1">
    <citation type="submission" date="2010-11" db="EMBL/GenBank/DDBJ databases">
        <title>Complete genome sequence of Candidatus Liberibacter solanacearum CLso-ZC1.</title>
        <authorList>
            <person name="Lin H."/>
            <person name="Doddapaneni H.V."/>
            <person name="Lou B."/>
            <person name="Civerolo E.L."/>
            <person name="Chen C."/>
            <person name="Duan Y."/>
            <person name="Zhou L."/>
            <person name="Glynn J."/>
        </authorList>
    </citation>
    <scope>NUCLEOTIDE SEQUENCE [LARGE SCALE GENOMIC DNA]</scope>
    <source>
        <strain evidence="2">CLso-ZC1</strain>
    </source>
</reference>
<evidence type="ECO:0000313" key="1">
    <source>
        <dbReference type="EMBL" id="ADR52776.1"/>
    </source>
</evidence>
<dbReference type="STRING" id="658172.CKC_05150"/>
<reference key="2">
    <citation type="submission" date="2010-11" db="EMBL/GenBank/DDBJ databases">
        <authorList>
            <person name="Lin H."/>
            <person name="Doddapaneni H.V."/>
            <person name="Lou B."/>
            <person name="Civerolo E.L."/>
            <person name="Chen C."/>
            <person name="Duan Y."/>
            <person name="Zhou L."/>
            <person name="Glynn J."/>
        </authorList>
    </citation>
    <scope>NUCLEOTIDE SEQUENCE</scope>
    <source>
        <strain>CLso-ZC1</strain>
    </source>
</reference>
<sequence>MAIANKSVPYSSYETDMKLNLVNILSHFSTKNIFYSGYQDRIVTVNTVSALSDLIDKNGLLGGNEASYLLSQNRFLFRKKKHKSNDGIYLYIWGREPFFLYPHDDESSNSIR</sequence>
<protein>
    <submittedName>
        <fullName evidence="1">Uncharacterized protein</fullName>
    </submittedName>
</protein>
<gene>
    <name evidence="1" type="ordered locus">CKC_05150</name>
</gene>
<dbReference type="HOGENOM" id="CLU_2142832_0_0_5"/>
<organism evidence="1 2">
    <name type="scientific">Liberibacter solanacearum (strain CLso-ZC1)</name>
    <dbReference type="NCBI Taxonomy" id="658172"/>
    <lineage>
        <taxon>Bacteria</taxon>
        <taxon>Pseudomonadati</taxon>
        <taxon>Pseudomonadota</taxon>
        <taxon>Alphaproteobacteria</taxon>
        <taxon>Hyphomicrobiales</taxon>
        <taxon>Rhizobiaceae</taxon>
        <taxon>Liberibacter</taxon>
    </lineage>
</organism>
<accession>E4UDU8</accession>